<feature type="transmembrane region" description="Helical" evidence="4">
    <location>
        <begin position="443"/>
        <end position="465"/>
    </location>
</feature>
<feature type="transmembrane region" description="Helical" evidence="4">
    <location>
        <begin position="379"/>
        <end position="400"/>
    </location>
</feature>
<dbReference type="InterPro" id="IPR050327">
    <property type="entry name" value="Proton-linked_MCT"/>
</dbReference>
<keyword evidence="2 4" id="KW-1133">Transmembrane helix</keyword>
<feature type="transmembrane region" description="Helical" evidence="4">
    <location>
        <begin position="64"/>
        <end position="90"/>
    </location>
</feature>
<evidence type="ECO:0000256" key="4">
    <source>
        <dbReference type="SAM" id="Phobius"/>
    </source>
</evidence>
<dbReference type="InterPro" id="IPR036259">
    <property type="entry name" value="MFS_trans_sf"/>
</dbReference>
<gene>
    <name evidence="6" type="ORF">OINT_1001714</name>
</gene>
<evidence type="ECO:0000313" key="6">
    <source>
        <dbReference type="EMBL" id="EEQ96289.1"/>
    </source>
</evidence>
<feature type="transmembrane region" description="Helical" evidence="4">
    <location>
        <begin position="191"/>
        <end position="213"/>
    </location>
</feature>
<feature type="transmembrane region" description="Helical" evidence="4">
    <location>
        <begin position="102"/>
        <end position="122"/>
    </location>
</feature>
<feature type="domain" description="Major facilitator superfamily (MFS) profile" evidence="5">
    <location>
        <begin position="68"/>
        <end position="470"/>
    </location>
</feature>
<dbReference type="Gene3D" id="1.20.1250.20">
    <property type="entry name" value="MFS general substrate transporter like domains"/>
    <property type="match status" value="2"/>
</dbReference>
<proteinExistence type="predicted"/>
<sequence length="477" mass="51707">MRPLQHRPEIGDDFRKARCVESKDQGEWLRHQTQGWSRASLNPKAPKMISARLASFLAQRNIHYGWIVAAITFLTMLATAAAMGSAGILIEPLQREFGWTNANISFAMALRLVLFGLMGPFAAAFMNQFGLRRVVAAALIMISLGLVGSIFMTEEWQMVGLWGIVIGLGTGMTALVLGATVAARWFEKRRGLVVGLMTASNATGQLVFMPILASVSQTIGWRTSLTIVICFLVAALVLVLALMRDHPADIGLKPFGRTAPLPAPEPRKSFGAMLASPLVTLREASSTATFWVLFLTFFVCGFSTNGLIQTHWITLCGDFGIAPVGAAGILAVIGAFDLIGTIMSGWLSDRFDNRWLLFWFYALRGLSLIYLTFTDFTVYELALFAVFYGLDWVATVPPTVKLAAERFGPEKAGLVFGWVFTGHQIGAAAAAAFAGLVRTDYDSYTPALILAGAMCFAAAAMVFIINRPAARPALQAS</sequence>
<name>C4WFJ2_9HYPH</name>
<dbReference type="AlphaFoldDB" id="C4WFJ2"/>
<dbReference type="PROSITE" id="PS50850">
    <property type="entry name" value="MFS"/>
    <property type="match status" value="1"/>
</dbReference>
<feature type="transmembrane region" description="Helical" evidence="4">
    <location>
        <begin position="355"/>
        <end position="373"/>
    </location>
</feature>
<feature type="transmembrane region" description="Helical" evidence="4">
    <location>
        <begin position="219"/>
        <end position="243"/>
    </location>
</feature>
<evidence type="ECO:0000259" key="5">
    <source>
        <dbReference type="PROSITE" id="PS50850"/>
    </source>
</evidence>
<dbReference type="PANTHER" id="PTHR11360:SF290">
    <property type="entry name" value="MONOCARBOXYLATE MFS PERMEASE"/>
    <property type="match status" value="1"/>
</dbReference>
<feature type="transmembrane region" description="Helical" evidence="4">
    <location>
        <begin position="320"/>
        <end position="343"/>
    </location>
</feature>
<feature type="transmembrane region" description="Helical" evidence="4">
    <location>
        <begin position="412"/>
        <end position="437"/>
    </location>
</feature>
<dbReference type="Proteomes" id="UP000004386">
    <property type="component" value="Unassembled WGS sequence"/>
</dbReference>
<comment type="caution">
    <text evidence="6">The sequence shown here is derived from an EMBL/GenBank/DDBJ whole genome shotgun (WGS) entry which is preliminary data.</text>
</comment>
<evidence type="ECO:0000256" key="2">
    <source>
        <dbReference type="ARBA" id="ARBA00022989"/>
    </source>
</evidence>
<dbReference type="InterPro" id="IPR011701">
    <property type="entry name" value="MFS"/>
</dbReference>
<accession>C4WFJ2</accession>
<evidence type="ECO:0000256" key="1">
    <source>
        <dbReference type="ARBA" id="ARBA00022692"/>
    </source>
</evidence>
<feature type="transmembrane region" description="Helical" evidence="4">
    <location>
        <begin position="159"/>
        <end position="179"/>
    </location>
</feature>
<evidence type="ECO:0000313" key="7">
    <source>
        <dbReference type="Proteomes" id="UP000004386"/>
    </source>
</evidence>
<protein>
    <submittedName>
        <fullName evidence="6">Major facilitator transporter</fullName>
    </submittedName>
</protein>
<dbReference type="SUPFAM" id="SSF103473">
    <property type="entry name" value="MFS general substrate transporter"/>
    <property type="match status" value="1"/>
</dbReference>
<keyword evidence="1 4" id="KW-0812">Transmembrane</keyword>
<keyword evidence="3 4" id="KW-0472">Membrane</keyword>
<reference evidence="6 7" key="1">
    <citation type="submission" date="2009-05" db="EMBL/GenBank/DDBJ databases">
        <authorList>
            <person name="Setubal J.C."/>
            <person name="Boyle S."/>
            <person name="Crasta O.R."/>
            <person name="Gillespie J.J."/>
            <person name="Kenyon R.W."/>
            <person name="Lu J."/>
            <person name="Mane S."/>
            <person name="Nagrani S."/>
            <person name="Shallom J.M."/>
            <person name="Shallom S."/>
            <person name="Shukla M."/>
            <person name="Snyder E.E."/>
            <person name="Sobral B.W."/>
            <person name="Wattam A.R."/>
            <person name="Will R."/>
            <person name="Williams K."/>
            <person name="Yoo H."/>
            <person name="Munk C."/>
            <person name="Tapia R."/>
            <person name="Green L."/>
            <person name="Rogers Y."/>
            <person name="Detter J.C."/>
            <person name="Bruce D."/>
            <person name="Brettin T.S."/>
            <person name="Tsolis R."/>
        </authorList>
    </citation>
    <scope>NUCLEOTIDE SEQUENCE [LARGE SCALE GENOMIC DNA]</scope>
    <source>
        <strain evidence="6 7">LMG 3301</strain>
    </source>
</reference>
<dbReference type="HOGENOM" id="CLU_001265_59_9_5"/>
<dbReference type="PANTHER" id="PTHR11360">
    <property type="entry name" value="MONOCARBOXYLATE TRANSPORTER"/>
    <property type="match status" value="1"/>
</dbReference>
<dbReference type="Pfam" id="PF07690">
    <property type="entry name" value="MFS_1"/>
    <property type="match status" value="1"/>
</dbReference>
<dbReference type="EMBL" id="ACQA01000001">
    <property type="protein sequence ID" value="EEQ96289.1"/>
    <property type="molecule type" value="Genomic_DNA"/>
</dbReference>
<dbReference type="CDD" id="cd17355">
    <property type="entry name" value="MFS_YcxA_like"/>
    <property type="match status" value="1"/>
</dbReference>
<dbReference type="InterPro" id="IPR020846">
    <property type="entry name" value="MFS_dom"/>
</dbReference>
<feature type="transmembrane region" description="Helical" evidence="4">
    <location>
        <begin position="134"/>
        <end position="153"/>
    </location>
</feature>
<dbReference type="GO" id="GO:0022857">
    <property type="term" value="F:transmembrane transporter activity"/>
    <property type="evidence" value="ECO:0007669"/>
    <property type="project" value="InterPro"/>
</dbReference>
<evidence type="ECO:0000256" key="3">
    <source>
        <dbReference type="ARBA" id="ARBA00023136"/>
    </source>
</evidence>
<organism evidence="6 7">
    <name type="scientific">Brucella intermedia LMG 3301</name>
    <dbReference type="NCBI Taxonomy" id="641118"/>
    <lineage>
        <taxon>Bacteria</taxon>
        <taxon>Pseudomonadati</taxon>
        <taxon>Pseudomonadota</taxon>
        <taxon>Alphaproteobacteria</taxon>
        <taxon>Hyphomicrobiales</taxon>
        <taxon>Brucellaceae</taxon>
        <taxon>Brucella/Ochrobactrum group</taxon>
        <taxon>Brucella</taxon>
    </lineage>
</organism>
<feature type="transmembrane region" description="Helical" evidence="4">
    <location>
        <begin position="288"/>
        <end position="308"/>
    </location>
</feature>